<proteinExistence type="predicted"/>
<dbReference type="EMBL" id="JPOX01000010">
    <property type="protein sequence ID" value="KFX49262.1"/>
    <property type="molecule type" value="Genomic_DNA"/>
</dbReference>
<dbReference type="InterPro" id="IPR032675">
    <property type="entry name" value="LRR_dom_sf"/>
</dbReference>
<dbReference type="AlphaFoldDB" id="A0A093V9P2"/>
<dbReference type="eggNOG" id="ENOG502SJ7Y">
    <property type="taxonomic scope" value="Eukaryota"/>
</dbReference>
<protein>
    <submittedName>
        <fullName evidence="1">Uncharacterized protein</fullName>
    </submittedName>
</protein>
<comment type="caution">
    <text evidence="1">The sequence shown here is derived from an EMBL/GenBank/DDBJ whole genome shotgun (WGS) entry which is preliminary data.</text>
</comment>
<dbReference type="Gene3D" id="3.80.10.10">
    <property type="entry name" value="Ribonuclease Inhibitor"/>
    <property type="match status" value="1"/>
</dbReference>
<name>A0A093V9P2_TALMA</name>
<reference evidence="1" key="1">
    <citation type="journal article" date="2014" name="PLoS Genet.">
        <title>Signature Gene Expression Reveals Novel Clues to the Molecular Mechanisms of Dimorphic Transition in Penicillium marneffei.</title>
        <authorList>
            <person name="Yang E."/>
            <person name="Wang G."/>
            <person name="Cai J."/>
            <person name="Woo P.C."/>
            <person name="Lau S.K."/>
            <person name="Yuen K.-Y."/>
            <person name="Chow W.-N."/>
            <person name="Lin X."/>
        </authorList>
    </citation>
    <scope>NUCLEOTIDE SEQUENCE [LARGE SCALE GENOMIC DNA]</scope>
    <source>
        <strain evidence="1">PM1</strain>
    </source>
</reference>
<dbReference type="HOGENOM" id="CLU_024672_1_0_1"/>
<sequence length="676" mass="78969">MPTLIQLPRELLILISDLLEQIEPDNVIDLACVNRIFLSICTPLLQVRSLKFFVCDDGEQLADDILHYSQLLQSLSALWAVRRLMIVTNDDENVRLQQRQRQSQQQWRRPRIPPSAYRGYENDYLKSLVGKPGAMKYKDTAHQKNHIWKPLAEFILRLPNLESIFYNSYYQFPPCLLDSLHKHRSQCRLYITRFALWSLEPQGPTDPYEFKLLGSPSLHGIGTVLDGTDRNRTRGSTPSWEHVYLPKALRYLVSGLTQQLKILVVTGLGSSWCYYSPPWTGFTLQDRGLLEHLEIRETKHHQLEQNTKEDIEKWNQATDFSVLKTFKLITYSTLSALEYMTTNCQFRSLTKLTIQFRPDWIRHHPFDYYSAASSFLLNLPRLSSLELHSWHPKMATESILKHHGPRLQKLWLLPCRGETIPLETLHRLSENCTFLEELSTRISRSRGDALEVSKYKAIGALPRLKRLFLKLDASDIFLLDGYDYEDEAEGQEVPETRNDASFNSFDQQYCECRFFHHWLRPRNGHIRDAFINATLDPDLAKSIFQTIRSGNNTDGKNSCPLEFLELRVRGAGQLSWDMREPKWGFHEVLHKLSCARRVTRKKDEDIKIELVDIPEDMFPSEESWDLGLDKGIPNILPFALKIYQRVWPPKNKHWFDDWHSFPLALSAEDEIDWSKE</sequence>
<evidence type="ECO:0000313" key="1">
    <source>
        <dbReference type="EMBL" id="KFX49262.1"/>
    </source>
</evidence>
<organism evidence="1">
    <name type="scientific">Talaromyces marneffei PM1</name>
    <dbReference type="NCBI Taxonomy" id="1077442"/>
    <lineage>
        <taxon>Eukaryota</taxon>
        <taxon>Fungi</taxon>
        <taxon>Dikarya</taxon>
        <taxon>Ascomycota</taxon>
        <taxon>Pezizomycotina</taxon>
        <taxon>Eurotiomycetes</taxon>
        <taxon>Eurotiomycetidae</taxon>
        <taxon>Eurotiales</taxon>
        <taxon>Trichocomaceae</taxon>
        <taxon>Talaromyces</taxon>
        <taxon>Talaromyces sect. Talaromyces</taxon>
    </lineage>
</organism>
<accession>A0A093V9P2</accession>
<gene>
    <name evidence="1" type="ORF">GQ26_0102590</name>
</gene>